<dbReference type="AlphaFoldDB" id="A0A1C0YB80"/>
<dbReference type="EMBL" id="MATO01000077">
    <property type="protein sequence ID" value="OCS84456.1"/>
    <property type="molecule type" value="Genomic_DNA"/>
</dbReference>
<protein>
    <submittedName>
        <fullName evidence="2">Uncharacterized protein</fullName>
    </submittedName>
</protein>
<proteinExistence type="predicted"/>
<comment type="caution">
    <text evidence="2">The sequence shown here is derived from an EMBL/GenBank/DDBJ whole genome shotgun (WGS) entry which is preliminary data.</text>
</comment>
<evidence type="ECO:0000313" key="2">
    <source>
        <dbReference type="EMBL" id="OCS84456.1"/>
    </source>
</evidence>
<reference evidence="2 3" key="1">
    <citation type="submission" date="2016-07" db="EMBL/GenBank/DDBJ databases">
        <title>Caryophanon latum genome sequencing.</title>
        <authorList>
            <person name="Verma A."/>
            <person name="Pal Y."/>
            <person name="Krishnamurthi S."/>
        </authorList>
    </citation>
    <scope>NUCLEOTIDE SEQUENCE [LARGE SCALE GENOMIC DNA]</scope>
    <source>
        <strain evidence="2 3">DSM 14151</strain>
    </source>
</reference>
<name>A0A1C0YB80_9BACL</name>
<evidence type="ECO:0000313" key="3">
    <source>
        <dbReference type="Proteomes" id="UP000093482"/>
    </source>
</evidence>
<dbReference type="Proteomes" id="UP000093482">
    <property type="component" value="Unassembled WGS sequence"/>
</dbReference>
<evidence type="ECO:0000256" key="1">
    <source>
        <dbReference type="SAM" id="Phobius"/>
    </source>
</evidence>
<feature type="transmembrane region" description="Helical" evidence="1">
    <location>
        <begin position="28"/>
        <end position="52"/>
    </location>
</feature>
<keyword evidence="1" id="KW-1133">Transmembrane helix</keyword>
<feature type="transmembrane region" description="Helical" evidence="1">
    <location>
        <begin position="58"/>
        <end position="85"/>
    </location>
</feature>
<keyword evidence="1" id="KW-0812">Transmembrane</keyword>
<organism evidence="2 3">
    <name type="scientific">Caryophanon latum</name>
    <dbReference type="NCBI Taxonomy" id="33977"/>
    <lineage>
        <taxon>Bacteria</taxon>
        <taxon>Bacillati</taxon>
        <taxon>Bacillota</taxon>
        <taxon>Bacilli</taxon>
        <taxon>Bacillales</taxon>
        <taxon>Caryophanaceae</taxon>
        <taxon>Caryophanon</taxon>
    </lineage>
</organism>
<accession>A0A1C0YB80</accession>
<keyword evidence="3" id="KW-1185">Reference proteome</keyword>
<sequence length="89" mass="9458">MTASVMAAIVGVIVGLIGNKKYVRSTAIIIWGVVTLVLFSWSFMMISGYVAANIVQEGLIIASFLMFGTPIIAVIGIVLILSGIVQKRT</sequence>
<gene>
    <name evidence="2" type="ORF">A6K76_15600</name>
</gene>
<dbReference type="RefSeq" id="WP_066466451.1">
    <property type="nucleotide sequence ID" value="NZ_MATO01000077.1"/>
</dbReference>
<keyword evidence="1" id="KW-0472">Membrane</keyword>